<organism evidence="2 3">
    <name type="scientific">Varanus komodoensis</name>
    <name type="common">Komodo dragon</name>
    <dbReference type="NCBI Taxonomy" id="61221"/>
    <lineage>
        <taxon>Eukaryota</taxon>
        <taxon>Metazoa</taxon>
        <taxon>Chordata</taxon>
        <taxon>Craniata</taxon>
        <taxon>Vertebrata</taxon>
        <taxon>Euteleostomi</taxon>
        <taxon>Lepidosauria</taxon>
        <taxon>Squamata</taxon>
        <taxon>Bifurcata</taxon>
        <taxon>Unidentata</taxon>
        <taxon>Episquamata</taxon>
        <taxon>Toxicofera</taxon>
        <taxon>Anguimorpha</taxon>
        <taxon>Paleoanguimorpha</taxon>
        <taxon>Varanoidea</taxon>
        <taxon>Varanidae</taxon>
        <taxon>Varanus</taxon>
    </lineage>
</organism>
<dbReference type="InterPro" id="IPR012674">
    <property type="entry name" value="Calycin"/>
</dbReference>
<dbReference type="Proteomes" id="UP000694545">
    <property type="component" value="Unplaced"/>
</dbReference>
<proteinExistence type="predicted"/>
<protein>
    <submittedName>
        <fullName evidence="2">Uncharacterized protein</fullName>
    </submittedName>
</protein>
<evidence type="ECO:0000313" key="3">
    <source>
        <dbReference type="Proteomes" id="UP000694545"/>
    </source>
</evidence>
<reference evidence="2" key="2">
    <citation type="submission" date="2025-09" db="UniProtKB">
        <authorList>
            <consortium name="Ensembl"/>
        </authorList>
    </citation>
    <scope>IDENTIFICATION</scope>
</reference>
<reference evidence="2" key="1">
    <citation type="submission" date="2025-08" db="UniProtKB">
        <authorList>
            <consortium name="Ensembl"/>
        </authorList>
    </citation>
    <scope>IDENTIFICATION</scope>
</reference>
<dbReference type="Gene3D" id="2.40.128.20">
    <property type="match status" value="1"/>
</dbReference>
<feature type="compositionally biased region" description="Polar residues" evidence="1">
    <location>
        <begin position="7"/>
        <end position="25"/>
    </location>
</feature>
<keyword evidence="3" id="KW-1185">Reference proteome</keyword>
<dbReference type="SUPFAM" id="SSF50814">
    <property type="entry name" value="Lipocalins"/>
    <property type="match status" value="1"/>
</dbReference>
<evidence type="ECO:0000256" key="1">
    <source>
        <dbReference type="SAM" id="MobiDB-lite"/>
    </source>
</evidence>
<name>A0A8D2KRR3_VARKO</name>
<sequence length="109" mass="11671">MHRGPLQGTTHRSRGPSQALAQGQARTAPRPEMEGGPRALGLQLRARLMGFARFPAEKGARQDLRVLATDYASFAFVYVCKEAAGERSLTVQLYGGCRGTEGGPAACRP</sequence>
<dbReference type="Ensembl" id="ENSVKKT00000003306.1">
    <property type="protein sequence ID" value="ENSVKKP00000003215.1"/>
    <property type="gene ID" value="ENSVKKG00000002493.1"/>
</dbReference>
<feature type="region of interest" description="Disordered" evidence="1">
    <location>
        <begin position="1"/>
        <end position="38"/>
    </location>
</feature>
<evidence type="ECO:0000313" key="2">
    <source>
        <dbReference type="Ensembl" id="ENSVKKP00000003215.1"/>
    </source>
</evidence>
<accession>A0A8D2KRR3</accession>
<dbReference type="AlphaFoldDB" id="A0A8D2KRR3"/>